<evidence type="ECO:0000313" key="2">
    <source>
        <dbReference type="Proteomes" id="UP000799330"/>
    </source>
</evidence>
<organism evidence="1 2">
    <name type="scientific">Microcystis aeruginosa G11-04</name>
    <dbReference type="NCBI Taxonomy" id="2685956"/>
    <lineage>
        <taxon>Bacteria</taxon>
        <taxon>Bacillati</taxon>
        <taxon>Cyanobacteriota</taxon>
        <taxon>Cyanophyceae</taxon>
        <taxon>Oscillatoriophycideae</taxon>
        <taxon>Chroococcales</taxon>
        <taxon>Microcystaceae</taxon>
        <taxon>Microcystis</taxon>
    </lineage>
</organism>
<dbReference type="SUPFAM" id="SSF103084">
    <property type="entry name" value="Holliday junction resolvase RusA"/>
    <property type="match status" value="1"/>
</dbReference>
<accession>A0A966L5N9</accession>
<name>A0A966L5N9_MICAE</name>
<protein>
    <submittedName>
        <fullName evidence="1">RusA family crossover junction endodeoxyribonuclease</fullName>
    </submittedName>
</protein>
<dbReference type="GO" id="GO:0006310">
    <property type="term" value="P:DNA recombination"/>
    <property type="evidence" value="ECO:0007669"/>
    <property type="project" value="InterPro"/>
</dbReference>
<dbReference type="Proteomes" id="UP000799330">
    <property type="component" value="Unassembled WGS sequence"/>
</dbReference>
<reference evidence="1" key="1">
    <citation type="journal article" date="2019" name="Mol. Ecol.">
        <title>Genome evolution and host-microbiome shifts correspond with intraspecific niche divergence within harmful algal bloom-forming Microcystis aeruginosa.</title>
        <authorList>
            <person name="Jackrel S.L."/>
            <person name="White J.D."/>
            <person name="Evans J.T."/>
            <person name="Buffin K."/>
            <person name="Hayden K."/>
            <person name="Sarnelle O."/>
            <person name="Denef V.J."/>
        </authorList>
    </citation>
    <scope>NUCLEOTIDE SEQUENCE</scope>
    <source>
        <strain evidence="1">G11-04</strain>
    </source>
</reference>
<dbReference type="GO" id="GO:0006281">
    <property type="term" value="P:DNA repair"/>
    <property type="evidence" value="ECO:0007669"/>
    <property type="project" value="InterPro"/>
</dbReference>
<dbReference type="InterPro" id="IPR036614">
    <property type="entry name" value="RusA-like_sf"/>
</dbReference>
<dbReference type="EMBL" id="JAADAI010000202">
    <property type="protein sequence ID" value="NCS58130.1"/>
    <property type="molecule type" value="Genomic_DNA"/>
</dbReference>
<gene>
    <name evidence="1" type="ORF">GPJ16_14820</name>
</gene>
<proteinExistence type="predicted"/>
<comment type="caution">
    <text evidence="1">The sequence shown here is derived from an EMBL/GenBank/DDBJ whole genome shotgun (WGS) entry which is preliminary data.</text>
</comment>
<dbReference type="GO" id="GO:0000287">
    <property type="term" value="F:magnesium ion binding"/>
    <property type="evidence" value="ECO:0007669"/>
    <property type="project" value="InterPro"/>
</dbReference>
<dbReference type="AlphaFoldDB" id="A0A966L5N9"/>
<dbReference type="Gene3D" id="3.30.1330.70">
    <property type="entry name" value="Holliday junction resolvase RusA"/>
    <property type="match status" value="1"/>
</dbReference>
<evidence type="ECO:0000313" key="1">
    <source>
        <dbReference type="EMBL" id="NCS58130.1"/>
    </source>
</evidence>
<sequence>MWFEFLIPKRPVSLQTKNRKNLQSWKNFVCAEACKDWSGAPHSGNELHLTLIYLCDDDPVDVDNIIKPIQDALVGAIYDDDLLISDVESHRRPLTGVFDIAKHPVLLVDGILSGTECVYVRITDAQPLENYLI</sequence>